<evidence type="ECO:0000256" key="3">
    <source>
        <dbReference type="SAM" id="MobiDB-lite"/>
    </source>
</evidence>
<dbReference type="RefSeq" id="WP_094406700.1">
    <property type="nucleotide sequence ID" value="NZ_NMVO01000017.1"/>
</dbReference>
<dbReference type="Pfam" id="PF03602">
    <property type="entry name" value="Cons_hypoth95"/>
    <property type="match status" value="1"/>
</dbReference>
<protein>
    <submittedName>
        <fullName evidence="4">16S rRNA (Guanine(966)-N(2))-methyltransferase RsmD</fullName>
    </submittedName>
</protein>
<organism evidence="4 5">
    <name type="scientific">Enemella evansiae</name>
    <dbReference type="NCBI Taxonomy" id="2016499"/>
    <lineage>
        <taxon>Bacteria</taxon>
        <taxon>Bacillati</taxon>
        <taxon>Actinomycetota</taxon>
        <taxon>Actinomycetes</taxon>
        <taxon>Propionibacteriales</taxon>
        <taxon>Propionibacteriaceae</taxon>
        <taxon>Enemella</taxon>
    </lineage>
</organism>
<dbReference type="SUPFAM" id="SSF53335">
    <property type="entry name" value="S-adenosyl-L-methionine-dependent methyltransferases"/>
    <property type="match status" value="1"/>
</dbReference>
<dbReference type="PIRSF" id="PIRSF004553">
    <property type="entry name" value="CHP00095"/>
    <property type="match status" value="1"/>
</dbReference>
<proteinExistence type="predicted"/>
<comment type="caution">
    <text evidence="4">The sequence shown here is derived from an EMBL/GenBank/DDBJ whole genome shotgun (WGS) entry which is preliminary data.</text>
</comment>
<dbReference type="Proteomes" id="UP000215896">
    <property type="component" value="Unassembled WGS sequence"/>
</dbReference>
<sequence length="204" mass="22042">MSRIITGTARGRKLATPDHQRTRPTSDRVREALFSALVSWADGQDEPPDRALRGFSLLDLYAGTGAVGLEATSRGADPVLLVESDRKTADLARRNATDTELEVGVRTAKVEQLAATPAPQGFDIVWLDPPYDLPAERLDRVLADLVGHGWLATHGLLVVERGSRGAAPQWPPGVGDGWQRRYGETTLHFAEELTAAATEEVTPG</sequence>
<gene>
    <name evidence="4" type="primary">rsmD</name>
    <name evidence="4" type="ORF">CGZ94_18765</name>
</gene>
<dbReference type="InterPro" id="IPR029063">
    <property type="entry name" value="SAM-dependent_MTases_sf"/>
</dbReference>
<dbReference type="AlphaFoldDB" id="A0A255GA05"/>
<dbReference type="GO" id="GO:0031167">
    <property type="term" value="P:rRNA methylation"/>
    <property type="evidence" value="ECO:0007669"/>
    <property type="project" value="InterPro"/>
</dbReference>
<keyword evidence="2 4" id="KW-0808">Transferase</keyword>
<dbReference type="Gene3D" id="3.40.50.150">
    <property type="entry name" value="Vaccinia Virus protein VP39"/>
    <property type="match status" value="1"/>
</dbReference>
<keyword evidence="5" id="KW-1185">Reference proteome</keyword>
<evidence type="ECO:0000256" key="2">
    <source>
        <dbReference type="ARBA" id="ARBA00022679"/>
    </source>
</evidence>
<dbReference type="OrthoDB" id="9803017at2"/>
<dbReference type="EMBL" id="NMVO01000017">
    <property type="protein sequence ID" value="OYO09694.1"/>
    <property type="molecule type" value="Genomic_DNA"/>
</dbReference>
<reference evidence="4 5" key="1">
    <citation type="submission" date="2017-07" db="EMBL/GenBank/DDBJ databases">
        <title>Draft whole genome sequences of clinical Proprionibacteriaceae strains.</title>
        <authorList>
            <person name="Bernier A.-M."/>
            <person name="Bernard K."/>
            <person name="Domingo M.-C."/>
        </authorList>
    </citation>
    <scope>NUCLEOTIDE SEQUENCE [LARGE SCALE GENOMIC DNA]</scope>
    <source>
        <strain evidence="4 5">NML 030167</strain>
    </source>
</reference>
<dbReference type="CDD" id="cd02440">
    <property type="entry name" value="AdoMet_MTases"/>
    <property type="match status" value="1"/>
</dbReference>
<dbReference type="PANTHER" id="PTHR43542">
    <property type="entry name" value="METHYLTRANSFERASE"/>
    <property type="match status" value="1"/>
</dbReference>
<evidence type="ECO:0000313" key="4">
    <source>
        <dbReference type="EMBL" id="OYO09694.1"/>
    </source>
</evidence>
<dbReference type="InterPro" id="IPR004398">
    <property type="entry name" value="RNA_MeTrfase_RsmD"/>
</dbReference>
<feature type="compositionally biased region" description="Basic and acidic residues" evidence="3">
    <location>
        <begin position="15"/>
        <end position="26"/>
    </location>
</feature>
<dbReference type="PANTHER" id="PTHR43542:SF1">
    <property type="entry name" value="METHYLTRANSFERASE"/>
    <property type="match status" value="1"/>
</dbReference>
<dbReference type="NCBIfam" id="TIGR00095">
    <property type="entry name" value="16S rRNA (guanine(966)-N(2))-methyltransferase RsmD"/>
    <property type="match status" value="1"/>
</dbReference>
<accession>A0A255GA05</accession>
<keyword evidence="1 4" id="KW-0489">Methyltransferase</keyword>
<name>A0A255GA05_9ACTN</name>
<dbReference type="GO" id="GO:0008168">
    <property type="term" value="F:methyltransferase activity"/>
    <property type="evidence" value="ECO:0007669"/>
    <property type="project" value="UniProtKB-KW"/>
</dbReference>
<evidence type="ECO:0000313" key="5">
    <source>
        <dbReference type="Proteomes" id="UP000215896"/>
    </source>
</evidence>
<evidence type="ECO:0000256" key="1">
    <source>
        <dbReference type="ARBA" id="ARBA00022603"/>
    </source>
</evidence>
<feature type="region of interest" description="Disordered" evidence="3">
    <location>
        <begin position="1"/>
        <end position="26"/>
    </location>
</feature>